<dbReference type="OrthoDB" id="408631at2759"/>
<dbReference type="InterPro" id="IPR019826">
    <property type="entry name" value="Carboxylesterase_B_AS"/>
</dbReference>
<feature type="signal peptide" evidence="3">
    <location>
        <begin position="1"/>
        <end position="29"/>
    </location>
</feature>
<dbReference type="HOGENOM" id="CLU_006586_10_7_1"/>
<feature type="domain" description="Carboxylesterase type B" evidence="4">
    <location>
        <begin position="42"/>
        <end position="245"/>
    </location>
</feature>
<dbReference type="InParanoid" id="W4JRF3"/>
<dbReference type="InterPro" id="IPR002018">
    <property type="entry name" value="CarbesteraseB"/>
</dbReference>
<proteinExistence type="inferred from homology"/>
<evidence type="ECO:0000259" key="4">
    <source>
        <dbReference type="Pfam" id="PF00135"/>
    </source>
</evidence>
<dbReference type="PROSITE" id="PS00122">
    <property type="entry name" value="CARBOXYLESTERASE_B_1"/>
    <property type="match status" value="1"/>
</dbReference>
<evidence type="ECO:0000256" key="2">
    <source>
        <dbReference type="ARBA" id="ARBA00022801"/>
    </source>
</evidence>
<dbReference type="EMBL" id="KI925465">
    <property type="protein sequence ID" value="ETW76044.1"/>
    <property type="molecule type" value="Genomic_DNA"/>
</dbReference>
<sequence length="523" mass="55589">MKGNHLAIAFDRVSLILACVLPTVSGARAASTLSVTSPLGPVVDLGYAAYAGNSTSPAGTLNGSVVFFGGIPYAQPPLGDLRFRAPQTLDETVDRNMNVTVVDARNFAPPCVQQPAEVGVGSEDCLHLNIWKPANATAQSKLPVIVYIHGGGFDVRGPEGYPLYDWVAQHPNIVGVGIAYRLNVLGFLAGSVVAADGDLNTGLLDQRAALEWVQRHINQFGGDPERVTIMGESAGGASVVMQTVAYGGKLSMRILTFLVNIFTIGVGEKGTKPVPFKQAIPHSIGYGSMLDPLSPLAEELYKNFTFAVGCSNATADTLGCLRTASLESIVTGINAIGVGRIGPTVDGTFIPDLPSRLLRDGRFNTVDLLAGHCTNDGRTFAGGQPSQFVTDADITALTLSTYPFLTNRTLDAVFDLYPKVNASGSPFSTEYDLAGTIAGDVVFTCMDQYMADRMLAKGAKSVYTFRWNVPDPVLLAASPYLGVMHTSDLYFLFDGVNSGPNAGFTFTPFNQLHSPRLFSTEKL</sequence>
<reference evidence="5 6" key="1">
    <citation type="journal article" date="2012" name="New Phytol.">
        <title>Insight into trade-off between wood decay and parasitism from the genome of a fungal forest pathogen.</title>
        <authorList>
            <person name="Olson A."/>
            <person name="Aerts A."/>
            <person name="Asiegbu F."/>
            <person name="Belbahri L."/>
            <person name="Bouzid O."/>
            <person name="Broberg A."/>
            <person name="Canback B."/>
            <person name="Coutinho P.M."/>
            <person name="Cullen D."/>
            <person name="Dalman K."/>
            <person name="Deflorio G."/>
            <person name="van Diepen L.T."/>
            <person name="Dunand C."/>
            <person name="Duplessis S."/>
            <person name="Durling M."/>
            <person name="Gonthier P."/>
            <person name="Grimwood J."/>
            <person name="Fossdal C.G."/>
            <person name="Hansson D."/>
            <person name="Henrissat B."/>
            <person name="Hietala A."/>
            <person name="Himmelstrand K."/>
            <person name="Hoffmeister D."/>
            <person name="Hogberg N."/>
            <person name="James T.Y."/>
            <person name="Karlsson M."/>
            <person name="Kohler A."/>
            <person name="Kues U."/>
            <person name="Lee Y.H."/>
            <person name="Lin Y.C."/>
            <person name="Lind M."/>
            <person name="Lindquist E."/>
            <person name="Lombard V."/>
            <person name="Lucas S."/>
            <person name="Lunden K."/>
            <person name="Morin E."/>
            <person name="Murat C."/>
            <person name="Park J."/>
            <person name="Raffaello T."/>
            <person name="Rouze P."/>
            <person name="Salamov A."/>
            <person name="Schmutz J."/>
            <person name="Solheim H."/>
            <person name="Stahlberg J."/>
            <person name="Velez H."/>
            <person name="de Vries R.P."/>
            <person name="Wiebenga A."/>
            <person name="Woodward S."/>
            <person name="Yakovlev I."/>
            <person name="Garbelotto M."/>
            <person name="Martin F."/>
            <person name="Grigoriev I.V."/>
            <person name="Stenlid J."/>
        </authorList>
    </citation>
    <scope>NUCLEOTIDE SEQUENCE [LARGE SCALE GENOMIC DNA]</scope>
    <source>
        <strain evidence="5 6">TC 32-1</strain>
    </source>
</reference>
<dbReference type="eggNOG" id="KOG4389">
    <property type="taxonomic scope" value="Eukaryota"/>
</dbReference>
<dbReference type="SUPFAM" id="SSF53474">
    <property type="entry name" value="alpha/beta-Hydrolases"/>
    <property type="match status" value="1"/>
</dbReference>
<keyword evidence="2 3" id="KW-0378">Hydrolase</keyword>
<dbReference type="EC" id="3.1.1.-" evidence="3"/>
<evidence type="ECO:0000313" key="5">
    <source>
        <dbReference type="EMBL" id="ETW76044.1"/>
    </source>
</evidence>
<dbReference type="InterPro" id="IPR029058">
    <property type="entry name" value="AB_hydrolase_fold"/>
</dbReference>
<evidence type="ECO:0000256" key="3">
    <source>
        <dbReference type="RuleBase" id="RU361235"/>
    </source>
</evidence>
<feature type="chain" id="PRO_5005150312" description="Carboxylic ester hydrolase" evidence="3">
    <location>
        <begin position="30"/>
        <end position="523"/>
    </location>
</feature>
<organism evidence="5 6">
    <name type="scientific">Heterobasidion irregulare (strain TC 32-1)</name>
    <dbReference type="NCBI Taxonomy" id="747525"/>
    <lineage>
        <taxon>Eukaryota</taxon>
        <taxon>Fungi</taxon>
        <taxon>Dikarya</taxon>
        <taxon>Basidiomycota</taxon>
        <taxon>Agaricomycotina</taxon>
        <taxon>Agaricomycetes</taxon>
        <taxon>Russulales</taxon>
        <taxon>Bondarzewiaceae</taxon>
        <taxon>Heterobasidion</taxon>
        <taxon>Heterobasidion annosum species complex</taxon>
    </lineage>
</organism>
<dbReference type="ESTHER" id="9homo-w4jrf3">
    <property type="family name" value="Fungal_carboxylesterase_lipase"/>
</dbReference>
<keyword evidence="6" id="KW-1185">Reference proteome</keyword>
<dbReference type="Gene3D" id="3.40.50.1820">
    <property type="entry name" value="alpha/beta hydrolase"/>
    <property type="match status" value="1"/>
</dbReference>
<accession>W4JRF3</accession>
<gene>
    <name evidence="5" type="ORF">HETIRDRAFT_162813</name>
</gene>
<dbReference type="InterPro" id="IPR050654">
    <property type="entry name" value="AChE-related_enzymes"/>
</dbReference>
<dbReference type="GeneID" id="20667795"/>
<dbReference type="KEGG" id="hir:HETIRDRAFT_162813"/>
<feature type="domain" description="Carboxylesterase type B" evidence="4">
    <location>
        <begin position="276"/>
        <end position="495"/>
    </location>
</feature>
<dbReference type="Pfam" id="PF00135">
    <property type="entry name" value="COesterase"/>
    <property type="match status" value="2"/>
</dbReference>
<dbReference type="RefSeq" id="XP_009552268.1">
    <property type="nucleotide sequence ID" value="XM_009553973.1"/>
</dbReference>
<dbReference type="PANTHER" id="PTHR43918">
    <property type="entry name" value="ACETYLCHOLINESTERASE"/>
    <property type="match status" value="1"/>
</dbReference>
<name>W4JRF3_HETIT</name>
<dbReference type="AlphaFoldDB" id="W4JRF3"/>
<dbReference type="GO" id="GO:0052689">
    <property type="term" value="F:carboxylic ester hydrolase activity"/>
    <property type="evidence" value="ECO:0007669"/>
    <property type="project" value="TreeGrafter"/>
</dbReference>
<keyword evidence="3" id="KW-0732">Signal</keyword>
<protein>
    <recommendedName>
        <fullName evidence="3">Carboxylic ester hydrolase</fullName>
        <ecNumber evidence="3">3.1.1.-</ecNumber>
    </recommendedName>
</protein>
<dbReference type="PANTHER" id="PTHR43918:SF4">
    <property type="entry name" value="CARBOXYLIC ESTER HYDROLASE"/>
    <property type="match status" value="1"/>
</dbReference>
<comment type="similarity">
    <text evidence="1 3">Belongs to the type-B carboxylesterase/lipase family.</text>
</comment>
<evidence type="ECO:0000313" key="6">
    <source>
        <dbReference type="Proteomes" id="UP000030671"/>
    </source>
</evidence>
<dbReference type="Proteomes" id="UP000030671">
    <property type="component" value="Unassembled WGS sequence"/>
</dbReference>
<evidence type="ECO:0000256" key="1">
    <source>
        <dbReference type="ARBA" id="ARBA00005964"/>
    </source>
</evidence>